<sequence length="72" mass="8135">MGERKVLKLAEIPRQPWQELNALAIANTIEEAEAEIAEAEAIIAMIERVVTMVEEVLLFVETETVLNPPTYR</sequence>
<keyword evidence="1" id="KW-0175">Coiled coil</keyword>
<evidence type="ECO:0000313" key="2">
    <source>
        <dbReference type="EMBL" id="KAK6777492.1"/>
    </source>
</evidence>
<protein>
    <submittedName>
        <fullName evidence="2">Uncharacterized protein</fullName>
    </submittedName>
</protein>
<organism evidence="2 3">
    <name type="scientific">Solanum bulbocastanum</name>
    <name type="common">Wild potato</name>
    <dbReference type="NCBI Taxonomy" id="147425"/>
    <lineage>
        <taxon>Eukaryota</taxon>
        <taxon>Viridiplantae</taxon>
        <taxon>Streptophyta</taxon>
        <taxon>Embryophyta</taxon>
        <taxon>Tracheophyta</taxon>
        <taxon>Spermatophyta</taxon>
        <taxon>Magnoliopsida</taxon>
        <taxon>eudicotyledons</taxon>
        <taxon>Gunneridae</taxon>
        <taxon>Pentapetalae</taxon>
        <taxon>asterids</taxon>
        <taxon>lamiids</taxon>
        <taxon>Solanales</taxon>
        <taxon>Solanaceae</taxon>
        <taxon>Solanoideae</taxon>
        <taxon>Solaneae</taxon>
        <taxon>Solanum</taxon>
    </lineage>
</organism>
<proteinExistence type="predicted"/>
<dbReference type="AlphaFoldDB" id="A0AAN8Y390"/>
<gene>
    <name evidence="2" type="ORF">RDI58_024209</name>
</gene>
<evidence type="ECO:0000313" key="3">
    <source>
        <dbReference type="Proteomes" id="UP001371456"/>
    </source>
</evidence>
<name>A0AAN8Y390_SOLBU</name>
<keyword evidence="3" id="KW-1185">Reference proteome</keyword>
<evidence type="ECO:0000256" key="1">
    <source>
        <dbReference type="SAM" id="Coils"/>
    </source>
</evidence>
<reference evidence="2 3" key="1">
    <citation type="submission" date="2024-02" db="EMBL/GenBank/DDBJ databases">
        <title>de novo genome assembly of Solanum bulbocastanum strain 11H21.</title>
        <authorList>
            <person name="Hosaka A.J."/>
        </authorList>
    </citation>
    <scope>NUCLEOTIDE SEQUENCE [LARGE SCALE GENOMIC DNA]</scope>
    <source>
        <tissue evidence="2">Young leaves</tissue>
    </source>
</reference>
<feature type="coiled-coil region" evidence="1">
    <location>
        <begin position="22"/>
        <end position="49"/>
    </location>
</feature>
<dbReference type="Proteomes" id="UP001371456">
    <property type="component" value="Unassembled WGS sequence"/>
</dbReference>
<comment type="caution">
    <text evidence="2">The sequence shown here is derived from an EMBL/GenBank/DDBJ whole genome shotgun (WGS) entry which is preliminary data.</text>
</comment>
<dbReference type="EMBL" id="JBANQN010000010">
    <property type="protein sequence ID" value="KAK6777492.1"/>
    <property type="molecule type" value="Genomic_DNA"/>
</dbReference>
<accession>A0AAN8Y390</accession>